<evidence type="ECO:0000256" key="8">
    <source>
        <dbReference type="ARBA" id="ARBA00022840"/>
    </source>
</evidence>
<gene>
    <name evidence="22" type="ORF">BV898_01771</name>
</gene>
<dbReference type="Gene3D" id="3.30.300.30">
    <property type="match status" value="1"/>
</dbReference>
<dbReference type="GO" id="GO:0004467">
    <property type="term" value="F:long-chain fatty acid-CoA ligase activity"/>
    <property type="evidence" value="ECO:0007669"/>
    <property type="project" value="TreeGrafter"/>
</dbReference>
<evidence type="ECO:0000256" key="10">
    <source>
        <dbReference type="ARBA" id="ARBA00023055"/>
    </source>
</evidence>
<dbReference type="GO" id="GO:0005789">
    <property type="term" value="C:endoplasmic reticulum membrane"/>
    <property type="evidence" value="ECO:0007669"/>
    <property type="project" value="TreeGrafter"/>
</dbReference>
<comment type="catalytic activity">
    <reaction evidence="13">
        <text>a very long-chain fatty acid + ATP + CoA = a very long-chain fatty acyl-CoA + AMP + diphosphate</text>
        <dbReference type="Rhea" id="RHEA:54536"/>
        <dbReference type="ChEBI" id="CHEBI:30616"/>
        <dbReference type="ChEBI" id="CHEBI:33019"/>
        <dbReference type="ChEBI" id="CHEBI:57287"/>
        <dbReference type="ChEBI" id="CHEBI:58950"/>
        <dbReference type="ChEBI" id="CHEBI:138261"/>
        <dbReference type="ChEBI" id="CHEBI:456215"/>
    </reaction>
    <physiologicalReaction direction="left-to-right" evidence="13">
        <dbReference type="Rhea" id="RHEA:54537"/>
    </physiologicalReaction>
</comment>
<evidence type="ECO:0000256" key="13">
    <source>
        <dbReference type="ARBA" id="ARBA00036527"/>
    </source>
</evidence>
<dbReference type="PANTHER" id="PTHR43107:SF15">
    <property type="entry name" value="FATTY ACID TRANSPORT PROTEIN 3, ISOFORM A"/>
    <property type="match status" value="1"/>
</dbReference>
<dbReference type="OrthoDB" id="288590at2759"/>
<protein>
    <recommendedName>
        <fullName evidence="18">Very long-chain fatty acid transport protein</fullName>
    </recommendedName>
    <alternativeName>
        <fullName evidence="14">Long-chain-fatty-acid--CoA ligase</fullName>
    </alternativeName>
    <alternativeName>
        <fullName evidence="19">Very-long-chain acyl-CoA synthetase</fullName>
    </alternativeName>
</protein>
<keyword evidence="11 20" id="KW-0472">Membrane</keyword>
<keyword evidence="8" id="KW-0067">ATP-binding</keyword>
<dbReference type="Pfam" id="PF00501">
    <property type="entry name" value="AMP-binding"/>
    <property type="match status" value="1"/>
</dbReference>
<feature type="domain" description="AMP-dependent synthetase/ligase" evidence="21">
    <location>
        <begin position="108"/>
        <end position="481"/>
    </location>
</feature>
<dbReference type="InterPro" id="IPR020845">
    <property type="entry name" value="AMP-binding_CS"/>
</dbReference>
<comment type="catalytic activity">
    <reaction evidence="16">
        <text>tetracosanoate + ATP + CoA = tetracosanoyl-CoA + AMP + diphosphate</text>
        <dbReference type="Rhea" id="RHEA:33639"/>
        <dbReference type="ChEBI" id="CHEBI:30616"/>
        <dbReference type="ChEBI" id="CHEBI:31014"/>
        <dbReference type="ChEBI" id="CHEBI:33019"/>
        <dbReference type="ChEBI" id="CHEBI:57287"/>
        <dbReference type="ChEBI" id="CHEBI:65052"/>
        <dbReference type="ChEBI" id="CHEBI:456215"/>
    </reaction>
    <physiologicalReaction direction="left-to-right" evidence="16">
        <dbReference type="Rhea" id="RHEA:33640"/>
    </physiologicalReaction>
</comment>
<evidence type="ECO:0000313" key="22">
    <source>
        <dbReference type="EMBL" id="OQV24227.1"/>
    </source>
</evidence>
<evidence type="ECO:0000256" key="14">
    <source>
        <dbReference type="ARBA" id="ARBA00041297"/>
    </source>
</evidence>
<proteinExistence type="inferred from homology"/>
<dbReference type="InterPro" id="IPR042099">
    <property type="entry name" value="ANL_N_sf"/>
</dbReference>
<evidence type="ECO:0000256" key="1">
    <source>
        <dbReference type="ARBA" id="ARBA00004651"/>
    </source>
</evidence>
<name>A0A1W0X9M6_HYPEX</name>
<keyword evidence="4" id="KW-1003">Cell membrane</keyword>
<evidence type="ECO:0000256" key="15">
    <source>
        <dbReference type="ARBA" id="ARBA00046271"/>
    </source>
</evidence>
<evidence type="ECO:0000256" key="6">
    <source>
        <dbReference type="ARBA" id="ARBA00022692"/>
    </source>
</evidence>
<evidence type="ECO:0000256" key="4">
    <source>
        <dbReference type="ARBA" id="ARBA00022475"/>
    </source>
</evidence>
<keyword evidence="10" id="KW-0445">Lipid transport</keyword>
<keyword evidence="3" id="KW-0813">Transport</keyword>
<evidence type="ECO:0000256" key="20">
    <source>
        <dbReference type="SAM" id="Phobius"/>
    </source>
</evidence>
<evidence type="ECO:0000256" key="5">
    <source>
        <dbReference type="ARBA" id="ARBA00022598"/>
    </source>
</evidence>
<reference evidence="23" key="1">
    <citation type="submission" date="2017-01" db="EMBL/GenBank/DDBJ databases">
        <title>Comparative genomics of anhydrobiosis in the tardigrade Hypsibius dujardini.</title>
        <authorList>
            <person name="Yoshida Y."/>
            <person name="Koutsovoulos G."/>
            <person name="Laetsch D."/>
            <person name="Stevens L."/>
            <person name="Kumar S."/>
            <person name="Horikawa D."/>
            <person name="Ishino K."/>
            <person name="Komine S."/>
            <person name="Tomita M."/>
            <person name="Blaxter M."/>
            <person name="Arakawa K."/>
        </authorList>
    </citation>
    <scope>NUCLEOTIDE SEQUENCE [LARGE SCALE GENOMIC DNA]</scope>
    <source>
        <strain evidence="23">Z151</strain>
    </source>
</reference>
<dbReference type="FunFam" id="3.40.50.12780:FF:000019">
    <property type="entry name" value="Long-chain fatty acid transporter"/>
    <property type="match status" value="1"/>
</dbReference>
<evidence type="ECO:0000256" key="3">
    <source>
        <dbReference type="ARBA" id="ARBA00022448"/>
    </source>
</evidence>
<sequence length="674" mass="74891">MRHSTDSTSTDSTSTDMTMDLAQSLKSHRILQKCLLTVVLLSGAFFLHIRLVYAVVVSVILNFALGDLTLKVLWKTLPRDLRGAVGLLGLRCRMWRFLRQKSTVAEDFRRVAQRHPLKRALLYEEQVWTFRDVDAYANQVAHYFAAGRNGFSAGDTVALFLMSRPEYVCLWLGLSRAGCVASLVNFNLRGEALVHSLIACQAKAIVVGLEFLEVVVEIRARLPFLPVLVVAERGRALPHSLPSGATGLDDKLIKLPVEPPVIATKTGPKDRLFYIYTSGTTGLPKAAVITNTRFFYLACGIKSMIRIFQDDVIYCTLPLYHTGGGILGVGQCLLFGSTVVIRKKFSASQFWLDCSKYNCTVAQYIGEMCRYLLVQKASTSDKAHKLRLMFGNGLKSEIWTKFQERFGVKQMGEFYGATEGNASVTNTDNTIGAVGFLSRILPSVYPVMLIRLDSATGEPLRDSKGMAIRCKPGEPGELVGRIKSTGIHTFDGYSNKDANSKKITRDVFRKGDLAFLSGDILVMDEYGYMFFRDRTGDTFRWRGENVSTAQVEAAISQIVGLEAVVVFGVEVPACEGKAGMVCLTGNVAAFDLNKLNAEMKHSLPSYARPLFLRFLTQVDQTGTFKLIKSRLKEEAFDPRKTSADALFYFDAQNDDYRPLTLDVFNQIACGSIRY</sequence>
<dbReference type="FunFam" id="3.30.300.30:FF:000020">
    <property type="entry name" value="Long-chain fatty acid transporter"/>
    <property type="match status" value="1"/>
</dbReference>
<dbReference type="GO" id="GO:0005886">
    <property type="term" value="C:plasma membrane"/>
    <property type="evidence" value="ECO:0007669"/>
    <property type="project" value="UniProtKB-SubCell"/>
</dbReference>
<dbReference type="GO" id="GO:0005324">
    <property type="term" value="F:long-chain fatty acid transmembrane transporter activity"/>
    <property type="evidence" value="ECO:0007669"/>
    <property type="project" value="TreeGrafter"/>
</dbReference>
<keyword evidence="23" id="KW-1185">Reference proteome</keyword>
<evidence type="ECO:0000256" key="9">
    <source>
        <dbReference type="ARBA" id="ARBA00022989"/>
    </source>
</evidence>
<evidence type="ECO:0000259" key="21">
    <source>
        <dbReference type="Pfam" id="PF00501"/>
    </source>
</evidence>
<dbReference type="InterPro" id="IPR045851">
    <property type="entry name" value="AMP-bd_C_sf"/>
</dbReference>
<dbReference type="PROSITE" id="PS00455">
    <property type="entry name" value="AMP_BINDING"/>
    <property type="match status" value="1"/>
</dbReference>
<feature type="transmembrane region" description="Helical" evidence="20">
    <location>
        <begin position="30"/>
        <end position="47"/>
    </location>
</feature>
<comment type="similarity">
    <text evidence="2">Belongs to the ATP-dependent AMP-binding enzyme family.</text>
</comment>
<evidence type="ECO:0000313" key="23">
    <source>
        <dbReference type="Proteomes" id="UP000192578"/>
    </source>
</evidence>
<evidence type="ECO:0000256" key="11">
    <source>
        <dbReference type="ARBA" id="ARBA00023136"/>
    </source>
</evidence>
<keyword evidence="7" id="KW-0547">Nucleotide-binding</keyword>
<evidence type="ECO:0000256" key="2">
    <source>
        <dbReference type="ARBA" id="ARBA00006432"/>
    </source>
</evidence>
<evidence type="ECO:0000256" key="7">
    <source>
        <dbReference type="ARBA" id="ARBA00022741"/>
    </source>
</evidence>
<dbReference type="GO" id="GO:0005524">
    <property type="term" value="F:ATP binding"/>
    <property type="evidence" value="ECO:0007669"/>
    <property type="project" value="UniProtKB-KW"/>
</dbReference>
<dbReference type="EMBL" id="MTYJ01000007">
    <property type="protein sequence ID" value="OQV24227.1"/>
    <property type="molecule type" value="Genomic_DNA"/>
</dbReference>
<keyword evidence="6 20" id="KW-0812">Transmembrane</keyword>
<evidence type="ECO:0000256" key="16">
    <source>
        <dbReference type="ARBA" id="ARBA00048666"/>
    </source>
</evidence>
<keyword evidence="5" id="KW-0436">Ligase</keyword>
<dbReference type="PANTHER" id="PTHR43107">
    <property type="entry name" value="LONG-CHAIN FATTY ACID TRANSPORT PROTEIN"/>
    <property type="match status" value="1"/>
</dbReference>
<dbReference type="Proteomes" id="UP000192578">
    <property type="component" value="Unassembled WGS sequence"/>
</dbReference>
<keyword evidence="9 20" id="KW-1133">Transmembrane helix</keyword>
<dbReference type="Gene3D" id="3.40.50.12780">
    <property type="entry name" value="N-terminal domain of ligase-like"/>
    <property type="match status" value="1"/>
</dbReference>
<comment type="function">
    <text evidence="17">Acyl-CoA synthetase required for both the import of long chain fatty acids (LCFAs) (C14-C18) and the activation very long chain fatty acids (VLCFAs) (C20-C26) by esterification of the fatty acids into metabolically active CoA-thioesters for subsequent degradation or incorporation into phospholipids. The transport and fatty acyl-CoA synthetase activities are genetically separable and are thus independent activities. Esterifies VLCFAs in the peroxisome matrix. The VLCFAs are actively transported into peroxisomes by a PXA1-PXA2 heterodimeric transporter in the peroxisomal membrane.</text>
</comment>
<evidence type="ECO:0000256" key="18">
    <source>
        <dbReference type="ARBA" id="ARBA00068795"/>
    </source>
</evidence>
<dbReference type="GO" id="GO:0005778">
    <property type="term" value="C:peroxisomal membrane"/>
    <property type="evidence" value="ECO:0007669"/>
    <property type="project" value="UniProtKB-SubCell"/>
</dbReference>
<keyword evidence="12" id="KW-0576">Peroxisome</keyword>
<organism evidence="22 23">
    <name type="scientific">Hypsibius exemplaris</name>
    <name type="common">Freshwater tardigrade</name>
    <dbReference type="NCBI Taxonomy" id="2072580"/>
    <lineage>
        <taxon>Eukaryota</taxon>
        <taxon>Metazoa</taxon>
        <taxon>Ecdysozoa</taxon>
        <taxon>Tardigrada</taxon>
        <taxon>Eutardigrada</taxon>
        <taxon>Parachela</taxon>
        <taxon>Hypsibioidea</taxon>
        <taxon>Hypsibiidae</taxon>
        <taxon>Hypsibius</taxon>
    </lineage>
</organism>
<evidence type="ECO:0000256" key="12">
    <source>
        <dbReference type="ARBA" id="ARBA00023140"/>
    </source>
</evidence>
<comment type="caution">
    <text evidence="22">The sequence shown here is derived from an EMBL/GenBank/DDBJ whole genome shotgun (WGS) entry which is preliminary data.</text>
</comment>
<dbReference type="SUPFAM" id="SSF56801">
    <property type="entry name" value="Acetyl-CoA synthetase-like"/>
    <property type="match status" value="1"/>
</dbReference>
<dbReference type="NCBIfam" id="NF006134">
    <property type="entry name" value="PRK08279.1"/>
    <property type="match status" value="1"/>
</dbReference>
<dbReference type="AlphaFoldDB" id="A0A1W0X9M6"/>
<accession>A0A1W0X9M6</accession>
<evidence type="ECO:0000256" key="17">
    <source>
        <dbReference type="ARBA" id="ARBA00060276"/>
    </source>
</evidence>
<evidence type="ECO:0000256" key="19">
    <source>
        <dbReference type="ARBA" id="ARBA00078285"/>
    </source>
</evidence>
<comment type="subcellular location">
    <subcellularLocation>
        <location evidence="1">Cell membrane</location>
        <topology evidence="1">Multi-pass membrane protein</topology>
    </subcellularLocation>
    <subcellularLocation>
        <location evidence="15">Peroxisome membrane</location>
    </subcellularLocation>
</comment>
<dbReference type="InterPro" id="IPR000873">
    <property type="entry name" value="AMP-dep_synth/lig_dom"/>
</dbReference>
<dbReference type="GO" id="GO:0044539">
    <property type="term" value="P:long-chain fatty acid import into cell"/>
    <property type="evidence" value="ECO:0007669"/>
    <property type="project" value="TreeGrafter"/>
</dbReference>